<protein>
    <submittedName>
        <fullName evidence="1">DUF177 domain-containing protein</fullName>
    </submittedName>
</protein>
<dbReference type="Pfam" id="PF02620">
    <property type="entry name" value="YceD"/>
    <property type="match status" value="1"/>
</dbReference>
<proteinExistence type="predicted"/>
<dbReference type="Proteomes" id="UP000448943">
    <property type="component" value="Unassembled WGS sequence"/>
</dbReference>
<dbReference type="OrthoDB" id="9790372at2"/>
<dbReference type="AlphaFoldDB" id="A0A6N9Q483"/>
<dbReference type="EMBL" id="SIJB01000026">
    <property type="protein sequence ID" value="NBI29581.1"/>
    <property type="molecule type" value="Genomic_DNA"/>
</dbReference>
<sequence length="170" mass="19374">MSIMINLRDLVTKKDPIVIQQSLSVADLISNHKEILDITPLEVDLQVKMDFEVARVWGICNGQIRYVCSRCLKEYNKTLQINIQEALTQNSEIAKSDPEESIQLVTSDEVDIEPYIRESFLLELPYAPICEETCEGLCPTCGINKNESSCTCKQDQIDPRLAKLKDFYVE</sequence>
<evidence type="ECO:0000313" key="2">
    <source>
        <dbReference type="Proteomes" id="UP000448943"/>
    </source>
</evidence>
<gene>
    <name evidence="1" type="ORF">ERL59_11490</name>
</gene>
<name>A0A6N9Q483_9BACL</name>
<accession>A0A6N9Q483</accession>
<evidence type="ECO:0000313" key="1">
    <source>
        <dbReference type="EMBL" id="NBI29581.1"/>
    </source>
</evidence>
<organism evidence="1 2">
    <name type="scientific">Chengkuizengella marina</name>
    <dbReference type="NCBI Taxonomy" id="2507566"/>
    <lineage>
        <taxon>Bacteria</taxon>
        <taxon>Bacillati</taxon>
        <taxon>Bacillota</taxon>
        <taxon>Bacilli</taxon>
        <taxon>Bacillales</taxon>
        <taxon>Paenibacillaceae</taxon>
        <taxon>Chengkuizengella</taxon>
    </lineage>
</organism>
<dbReference type="RefSeq" id="WP_160646392.1">
    <property type="nucleotide sequence ID" value="NZ_SIJB01000026.1"/>
</dbReference>
<dbReference type="PANTHER" id="PTHR34374:SF1">
    <property type="entry name" value="LARGE RIBOSOMAL RNA SUBUNIT ACCUMULATION PROTEIN YCED HOMOLOG 1, CHLOROPLASTIC"/>
    <property type="match status" value="1"/>
</dbReference>
<dbReference type="PANTHER" id="PTHR34374">
    <property type="entry name" value="LARGE RIBOSOMAL RNA SUBUNIT ACCUMULATION PROTEIN YCED HOMOLOG 1, CHLOROPLASTIC"/>
    <property type="match status" value="1"/>
</dbReference>
<dbReference type="InterPro" id="IPR003772">
    <property type="entry name" value="YceD"/>
</dbReference>
<reference evidence="1 2" key="1">
    <citation type="submission" date="2019-01" db="EMBL/GenBank/DDBJ databases">
        <title>Chengkuizengella sp. nov., isolated from deep-sea sediment of East Pacific Ocean.</title>
        <authorList>
            <person name="Yang J."/>
            <person name="Lai Q."/>
            <person name="Shao Z."/>
        </authorList>
    </citation>
    <scope>NUCLEOTIDE SEQUENCE [LARGE SCALE GENOMIC DNA]</scope>
    <source>
        <strain evidence="1 2">YPA3-1-1</strain>
    </source>
</reference>
<keyword evidence="2" id="KW-1185">Reference proteome</keyword>
<comment type="caution">
    <text evidence="1">The sequence shown here is derived from an EMBL/GenBank/DDBJ whole genome shotgun (WGS) entry which is preliminary data.</text>
</comment>